<feature type="region of interest" description="Disordered" evidence="1">
    <location>
        <begin position="133"/>
        <end position="273"/>
    </location>
</feature>
<dbReference type="Gene3D" id="2.20.70.10">
    <property type="match status" value="1"/>
</dbReference>
<name>A0A1E3K921_9TREE</name>
<feature type="domain" description="WW" evidence="2">
    <location>
        <begin position="102"/>
        <end position="136"/>
    </location>
</feature>
<dbReference type="Pfam" id="PF00397">
    <property type="entry name" value="WW"/>
    <property type="match status" value="1"/>
</dbReference>
<dbReference type="GeneID" id="30189688"/>
<feature type="compositionally biased region" description="Polar residues" evidence="1">
    <location>
        <begin position="198"/>
        <end position="210"/>
    </location>
</feature>
<dbReference type="SUPFAM" id="SSF51045">
    <property type="entry name" value="WW domain"/>
    <property type="match status" value="1"/>
</dbReference>
<evidence type="ECO:0000259" key="2">
    <source>
        <dbReference type="PROSITE" id="PS50020"/>
    </source>
</evidence>
<gene>
    <name evidence="3" type="ORF">L198_00475</name>
</gene>
<dbReference type="PROSITE" id="PS50020">
    <property type="entry name" value="WW_DOMAIN_2"/>
    <property type="match status" value="1"/>
</dbReference>
<feature type="compositionally biased region" description="Acidic residues" evidence="1">
    <location>
        <begin position="31"/>
        <end position="42"/>
    </location>
</feature>
<organism evidence="3 4">
    <name type="scientific">Cryptococcus wingfieldii CBS 7118</name>
    <dbReference type="NCBI Taxonomy" id="1295528"/>
    <lineage>
        <taxon>Eukaryota</taxon>
        <taxon>Fungi</taxon>
        <taxon>Dikarya</taxon>
        <taxon>Basidiomycota</taxon>
        <taxon>Agaricomycotina</taxon>
        <taxon>Tremellomycetes</taxon>
        <taxon>Tremellales</taxon>
        <taxon>Cryptococcaceae</taxon>
        <taxon>Cryptococcus</taxon>
    </lineage>
</organism>
<feature type="compositionally biased region" description="Low complexity" evidence="1">
    <location>
        <begin position="154"/>
        <end position="163"/>
    </location>
</feature>
<evidence type="ECO:0000313" key="4">
    <source>
        <dbReference type="Proteomes" id="UP000094819"/>
    </source>
</evidence>
<dbReference type="SMART" id="SM00456">
    <property type="entry name" value="WW"/>
    <property type="match status" value="1"/>
</dbReference>
<dbReference type="EMBL" id="AWGH01000001">
    <property type="protein sequence ID" value="ODO08742.1"/>
    <property type="molecule type" value="Genomic_DNA"/>
</dbReference>
<dbReference type="RefSeq" id="XP_019035597.1">
    <property type="nucleotide sequence ID" value="XM_019172655.1"/>
</dbReference>
<feature type="compositionally biased region" description="Acidic residues" evidence="1">
    <location>
        <begin position="1"/>
        <end position="15"/>
    </location>
</feature>
<accession>A0A1E3K921</accession>
<feature type="compositionally biased region" description="Polar residues" evidence="1">
    <location>
        <begin position="77"/>
        <end position="90"/>
    </location>
</feature>
<feature type="compositionally biased region" description="Basic and acidic residues" evidence="1">
    <location>
        <begin position="243"/>
        <end position="261"/>
    </location>
</feature>
<reference evidence="3 4" key="1">
    <citation type="submission" date="2016-06" db="EMBL/GenBank/DDBJ databases">
        <title>Evolution of pathogenesis and genome organization in the Tremellales.</title>
        <authorList>
            <person name="Cuomo C."/>
            <person name="Litvintseva A."/>
            <person name="Heitman J."/>
            <person name="Chen Y."/>
            <person name="Sun S."/>
            <person name="Springer D."/>
            <person name="Dromer F."/>
            <person name="Young S."/>
            <person name="Zeng Q."/>
            <person name="Chapman S."/>
            <person name="Gujja S."/>
            <person name="Saif S."/>
            <person name="Birren B."/>
        </authorList>
    </citation>
    <scope>NUCLEOTIDE SEQUENCE [LARGE SCALE GENOMIC DNA]</scope>
    <source>
        <strain evidence="3 4">CBS 7118</strain>
    </source>
</reference>
<evidence type="ECO:0000256" key="1">
    <source>
        <dbReference type="SAM" id="MobiDB-lite"/>
    </source>
</evidence>
<evidence type="ECO:0000313" key="3">
    <source>
        <dbReference type="EMBL" id="ODO08742.1"/>
    </source>
</evidence>
<protein>
    <recommendedName>
        <fullName evidence="2">WW domain-containing protein</fullName>
    </recommendedName>
</protein>
<dbReference type="InterPro" id="IPR001202">
    <property type="entry name" value="WW_dom"/>
</dbReference>
<dbReference type="OrthoDB" id="2576595at2759"/>
<comment type="caution">
    <text evidence="3">The sequence shown here is derived from an EMBL/GenBank/DDBJ whole genome shotgun (WGS) entry which is preliminary data.</text>
</comment>
<dbReference type="InterPro" id="IPR036020">
    <property type="entry name" value="WW_dom_sf"/>
</dbReference>
<dbReference type="AlphaFoldDB" id="A0A1E3K921"/>
<dbReference type="Proteomes" id="UP000094819">
    <property type="component" value="Unassembled WGS sequence"/>
</dbReference>
<keyword evidence="4" id="KW-1185">Reference proteome</keyword>
<proteinExistence type="predicted"/>
<feature type="region of interest" description="Disordered" evidence="1">
    <location>
        <begin position="1"/>
        <end position="111"/>
    </location>
</feature>
<dbReference type="CDD" id="cd00201">
    <property type="entry name" value="WW"/>
    <property type="match status" value="1"/>
</dbReference>
<feature type="compositionally biased region" description="Polar residues" evidence="1">
    <location>
        <begin position="177"/>
        <end position="188"/>
    </location>
</feature>
<sequence length="312" mass="33411">MADEEVDWGMDEQEDEWRGGGLDDSARIDDDVISLEGGDDDASSTRQPATGLGSKNPPTGPKKGRKGEVPGGPRQGADSQTSRINAQSAAADSEKPSNGEASPLPPGWTAVMSKSHNRYFYFHKESNQTVWDKPAFPAELEPEPRAEPVESGAEVEAATAVPVEQKENKERLVPTGPSASRNIATQPKFTHAPVPATTPANQDAGNQNVANAYARRQTQPPAPQGPGSGLGPGGRNARARSPLRGDRDGDAKRFKQDDGGRRSPPPHQYLISNDSRRTWHFPFPITTAGEGQLLEAWISGLLLGITGILQCR</sequence>